<dbReference type="RefSeq" id="WP_278200795.1">
    <property type="nucleotide sequence ID" value="NZ_JAOWLT010000002.1"/>
</dbReference>
<evidence type="ECO:0000313" key="2">
    <source>
        <dbReference type="Proteomes" id="UP001152598"/>
    </source>
</evidence>
<dbReference type="EMBL" id="JAOWLV010000003">
    <property type="protein sequence ID" value="MDG4976377.1"/>
    <property type="molecule type" value="Genomic_DNA"/>
</dbReference>
<accession>A0AAP3Z101</accession>
<reference evidence="1" key="2">
    <citation type="journal article" date="2023" name="Food Microbiol.">
        <title>Evaluation of the fermentation potential of lactic acid bacteria isolated from herbs, fruits and vegetables as starter cultures in nut-based milk alternatives.</title>
        <authorList>
            <person name="Huang W."/>
            <person name="Dong A."/>
            <person name="Pham H.T."/>
            <person name="Zhou C."/>
            <person name="Huo Z."/>
            <person name="Watjen A.P."/>
            <person name="Prakash S."/>
            <person name="Bang-Berthelsen C.H."/>
            <person name="Turner M.S."/>
        </authorList>
    </citation>
    <scope>NUCLEOTIDE SEQUENCE</scope>
    <source>
        <strain evidence="1">54</strain>
    </source>
</reference>
<dbReference type="AlphaFoldDB" id="A0AAP3Z101"/>
<sequence>MKTELFIDGKSACETHIPKSVDITYKIRDGKVVKVVKSVAESP</sequence>
<gene>
    <name evidence="1" type="ORF">OGZ50_06475</name>
</gene>
<evidence type="ECO:0000313" key="1">
    <source>
        <dbReference type="EMBL" id="MDG4976377.1"/>
    </source>
</evidence>
<organism evidence="1 2">
    <name type="scientific">Lactococcus lactis</name>
    <dbReference type="NCBI Taxonomy" id="1358"/>
    <lineage>
        <taxon>Bacteria</taxon>
        <taxon>Bacillati</taxon>
        <taxon>Bacillota</taxon>
        <taxon>Bacilli</taxon>
        <taxon>Lactobacillales</taxon>
        <taxon>Streptococcaceae</taxon>
        <taxon>Lactococcus</taxon>
    </lineage>
</organism>
<proteinExistence type="predicted"/>
<protein>
    <submittedName>
        <fullName evidence="1">Uncharacterized protein</fullName>
    </submittedName>
</protein>
<dbReference type="Proteomes" id="UP001152598">
    <property type="component" value="Unassembled WGS sequence"/>
</dbReference>
<reference evidence="1" key="1">
    <citation type="submission" date="2022-10" db="EMBL/GenBank/DDBJ databases">
        <authorList>
            <person name="Turner M.S."/>
            <person name="Huang W."/>
        </authorList>
    </citation>
    <scope>NUCLEOTIDE SEQUENCE</scope>
    <source>
        <strain evidence="1">54</strain>
    </source>
</reference>
<name>A0AAP3Z101_9LACT</name>
<comment type="caution">
    <text evidence="1">The sequence shown here is derived from an EMBL/GenBank/DDBJ whole genome shotgun (WGS) entry which is preliminary data.</text>
</comment>